<dbReference type="RefSeq" id="WP_107988911.1">
    <property type="nucleotide sequence ID" value="NZ_QAYG01000001.1"/>
</dbReference>
<dbReference type="GO" id="GO:0006729">
    <property type="term" value="P:tetrahydrobiopterin biosynthetic process"/>
    <property type="evidence" value="ECO:0007669"/>
    <property type="project" value="InterPro"/>
</dbReference>
<dbReference type="NCBIfam" id="NF002018">
    <property type="entry name" value="PRK00823.1-3"/>
    <property type="match status" value="1"/>
</dbReference>
<reference evidence="5 6" key="1">
    <citation type="submission" date="2018-04" db="EMBL/GenBank/DDBJ databases">
        <title>Genomic Encyclopedia of Archaeal and Bacterial Type Strains, Phase II (KMG-II): from individual species to whole genera.</title>
        <authorList>
            <person name="Goeker M."/>
        </authorList>
    </citation>
    <scope>NUCLEOTIDE SEQUENCE [LARGE SCALE GENOMIC DNA]</scope>
    <source>
        <strain evidence="5 6">DSM 23382</strain>
    </source>
</reference>
<proteinExistence type="inferred from homology"/>
<dbReference type="Proteomes" id="UP000244081">
    <property type="component" value="Unassembled WGS sequence"/>
</dbReference>
<dbReference type="NCBIfam" id="NF002020">
    <property type="entry name" value="PRK00823.1-5"/>
    <property type="match status" value="1"/>
</dbReference>
<gene>
    <name evidence="5" type="ORF">C8N35_1011543</name>
</gene>
<dbReference type="InterPro" id="IPR001533">
    <property type="entry name" value="Pterin_deHydtase"/>
</dbReference>
<keyword evidence="3 4" id="KW-0456">Lyase</keyword>
<dbReference type="InterPro" id="IPR036428">
    <property type="entry name" value="PCD_sf"/>
</dbReference>
<evidence type="ECO:0000256" key="1">
    <source>
        <dbReference type="ARBA" id="ARBA00001554"/>
    </source>
</evidence>
<comment type="caution">
    <text evidence="5">The sequence shown here is derived from an EMBL/GenBank/DDBJ whole genome shotgun (WGS) entry which is preliminary data.</text>
</comment>
<accession>A0A2T5VI98</accession>
<dbReference type="PANTHER" id="PTHR12599">
    <property type="entry name" value="PTERIN-4-ALPHA-CARBINOLAMINE DEHYDRATASE"/>
    <property type="match status" value="1"/>
</dbReference>
<dbReference type="EC" id="4.2.1.96" evidence="4"/>
<dbReference type="OrthoDB" id="9794987at2"/>
<dbReference type="PANTHER" id="PTHR12599:SF0">
    <property type="entry name" value="PTERIN-4-ALPHA-CARBINOLAMINE DEHYDRATASE"/>
    <property type="match status" value="1"/>
</dbReference>
<dbReference type="HAMAP" id="MF_00434">
    <property type="entry name" value="Pterin_4_alpha"/>
    <property type="match status" value="1"/>
</dbReference>
<dbReference type="CDD" id="cd00914">
    <property type="entry name" value="PCD_DCoH_subfamily_b"/>
    <property type="match status" value="1"/>
</dbReference>
<organism evidence="5 6">
    <name type="scientific">Breoghania corrubedonensis</name>
    <dbReference type="NCBI Taxonomy" id="665038"/>
    <lineage>
        <taxon>Bacteria</taxon>
        <taxon>Pseudomonadati</taxon>
        <taxon>Pseudomonadota</taxon>
        <taxon>Alphaproteobacteria</taxon>
        <taxon>Hyphomicrobiales</taxon>
        <taxon>Stappiaceae</taxon>
        <taxon>Breoghania</taxon>
    </lineage>
</organism>
<dbReference type="Pfam" id="PF01329">
    <property type="entry name" value="Pterin_4a"/>
    <property type="match status" value="1"/>
</dbReference>
<dbReference type="EMBL" id="QAYG01000001">
    <property type="protein sequence ID" value="PTW63489.1"/>
    <property type="molecule type" value="Genomic_DNA"/>
</dbReference>
<evidence type="ECO:0000256" key="2">
    <source>
        <dbReference type="ARBA" id="ARBA00006472"/>
    </source>
</evidence>
<evidence type="ECO:0000313" key="6">
    <source>
        <dbReference type="Proteomes" id="UP000244081"/>
    </source>
</evidence>
<keyword evidence="6" id="KW-1185">Reference proteome</keyword>
<comment type="catalytic activity">
    <reaction evidence="1 4">
        <text>(4aS,6R)-4a-hydroxy-L-erythro-5,6,7,8-tetrahydrobiopterin = (6R)-L-erythro-6,7-dihydrobiopterin + H2O</text>
        <dbReference type="Rhea" id="RHEA:11920"/>
        <dbReference type="ChEBI" id="CHEBI:15377"/>
        <dbReference type="ChEBI" id="CHEBI:15642"/>
        <dbReference type="ChEBI" id="CHEBI:43120"/>
        <dbReference type="EC" id="4.2.1.96"/>
    </reaction>
</comment>
<sequence>MPSENGLLSPQERDAALTRLDGWSASGERDAITKSFRFADFSESFGFMARVALVAEKADHHPEWFNVYNKVDVTLSTHEAGGVTHKDIALAEAMEAIAATV</sequence>
<comment type="similarity">
    <text evidence="2 4">Belongs to the pterin-4-alpha-carbinolamine dehydratase family.</text>
</comment>
<protein>
    <recommendedName>
        <fullName evidence="4">Putative pterin-4-alpha-carbinolamine dehydratase</fullName>
        <shortName evidence="4">PHS</shortName>
        <ecNumber evidence="4">4.2.1.96</ecNumber>
    </recommendedName>
    <alternativeName>
        <fullName evidence="4">4-alpha-hydroxy-tetrahydropterin dehydratase</fullName>
    </alternativeName>
    <alternativeName>
        <fullName evidence="4">Pterin carbinolamine dehydratase</fullName>
        <shortName evidence="4">PCD</shortName>
    </alternativeName>
</protein>
<evidence type="ECO:0000256" key="4">
    <source>
        <dbReference type="HAMAP-Rule" id="MF_00434"/>
    </source>
</evidence>
<dbReference type="NCBIfam" id="NF002017">
    <property type="entry name" value="PRK00823.1-2"/>
    <property type="match status" value="1"/>
</dbReference>
<dbReference type="SUPFAM" id="SSF55248">
    <property type="entry name" value="PCD-like"/>
    <property type="match status" value="1"/>
</dbReference>
<dbReference type="GO" id="GO:0008124">
    <property type="term" value="F:4-alpha-hydroxytetrahydrobiopterin dehydratase activity"/>
    <property type="evidence" value="ECO:0007669"/>
    <property type="project" value="UniProtKB-UniRule"/>
</dbReference>
<evidence type="ECO:0000313" key="5">
    <source>
        <dbReference type="EMBL" id="PTW63489.1"/>
    </source>
</evidence>
<evidence type="ECO:0000256" key="3">
    <source>
        <dbReference type="ARBA" id="ARBA00023239"/>
    </source>
</evidence>
<dbReference type="Gene3D" id="3.30.1360.20">
    <property type="entry name" value="Transcriptional coactivator/pterin dehydratase"/>
    <property type="match status" value="1"/>
</dbReference>
<dbReference type="AlphaFoldDB" id="A0A2T5VI98"/>
<name>A0A2T5VI98_9HYPH</name>